<keyword evidence="7" id="KW-1185">Reference proteome</keyword>
<gene>
    <name evidence="6" type="ORF">H4219_002387</name>
</gene>
<dbReference type="SUPFAM" id="SSF50104">
    <property type="entry name" value="Translation proteins SH3-like domain"/>
    <property type="match status" value="1"/>
</dbReference>
<evidence type="ECO:0000313" key="7">
    <source>
        <dbReference type="Proteomes" id="UP001150538"/>
    </source>
</evidence>
<dbReference type="InterPro" id="IPR005825">
    <property type="entry name" value="Ribosomal_uL24_CS"/>
</dbReference>
<keyword evidence="2 4" id="KW-0689">Ribosomal protein</keyword>
<dbReference type="EMBL" id="JANBPU010000038">
    <property type="protein sequence ID" value="KAJ1918768.1"/>
    <property type="molecule type" value="Genomic_DNA"/>
</dbReference>
<dbReference type="GO" id="GO:1990904">
    <property type="term" value="C:ribonucleoprotein complex"/>
    <property type="evidence" value="ECO:0007669"/>
    <property type="project" value="UniProtKB-KW"/>
</dbReference>
<dbReference type="NCBIfam" id="TIGR01079">
    <property type="entry name" value="rplX_bact"/>
    <property type="match status" value="1"/>
</dbReference>
<name>A0A9W8DP57_9FUNG</name>
<proteinExistence type="inferred from homology"/>
<accession>A0A9W8DP57</accession>
<evidence type="ECO:0000256" key="1">
    <source>
        <dbReference type="ARBA" id="ARBA00010618"/>
    </source>
</evidence>
<dbReference type="InterPro" id="IPR005824">
    <property type="entry name" value="KOW"/>
</dbReference>
<dbReference type="GO" id="GO:0006412">
    <property type="term" value="P:translation"/>
    <property type="evidence" value="ECO:0007669"/>
    <property type="project" value="InterPro"/>
</dbReference>
<dbReference type="Proteomes" id="UP001150538">
    <property type="component" value="Unassembled WGS sequence"/>
</dbReference>
<sequence length="191" mass="21624">MPRLHPSYLKSISSRIFSKPKTIKSNDILKSWKIVRGDEVMVMTGKDKGKKGMVNKVLRDQNSIIVTNANVVYKHIPKTPTAPSGKVQKEMPIHVSNVALIDPSNGMPTKIVLRKYTDPETGKTEKRRYAVGTNTYIEKKKYLEYQNEWIDGEKDTEPESVTKVTFNATPGEAPFPPELMKEIANSRHKVI</sequence>
<dbReference type="HAMAP" id="MF_01326_B">
    <property type="entry name" value="Ribosomal_uL24_B"/>
    <property type="match status" value="1"/>
</dbReference>
<reference evidence="6" key="1">
    <citation type="submission" date="2022-07" db="EMBL/GenBank/DDBJ databases">
        <title>Phylogenomic reconstructions and comparative analyses of Kickxellomycotina fungi.</title>
        <authorList>
            <person name="Reynolds N.K."/>
            <person name="Stajich J.E."/>
            <person name="Barry K."/>
            <person name="Grigoriev I.V."/>
            <person name="Crous P."/>
            <person name="Smith M.E."/>
        </authorList>
    </citation>
    <scope>NUCLEOTIDE SEQUENCE</scope>
    <source>
        <strain evidence="6">NBRC 100468</strain>
    </source>
</reference>
<evidence type="ECO:0000313" key="6">
    <source>
        <dbReference type="EMBL" id="KAJ1918768.1"/>
    </source>
</evidence>
<dbReference type="GO" id="GO:0003723">
    <property type="term" value="F:RNA binding"/>
    <property type="evidence" value="ECO:0007669"/>
    <property type="project" value="InterPro"/>
</dbReference>
<evidence type="ECO:0000256" key="3">
    <source>
        <dbReference type="ARBA" id="ARBA00023274"/>
    </source>
</evidence>
<dbReference type="Gene3D" id="2.30.30.30">
    <property type="match status" value="1"/>
</dbReference>
<evidence type="ECO:0000256" key="4">
    <source>
        <dbReference type="RuleBase" id="RU003477"/>
    </source>
</evidence>
<dbReference type="InterPro" id="IPR041988">
    <property type="entry name" value="Ribosomal_uL24_KOW"/>
</dbReference>
<feature type="domain" description="KOW" evidence="5">
    <location>
        <begin position="33"/>
        <end position="60"/>
    </location>
</feature>
<keyword evidence="3 4" id="KW-0687">Ribonucleoprotein</keyword>
<dbReference type="SMART" id="SM00739">
    <property type="entry name" value="KOW"/>
    <property type="match status" value="1"/>
</dbReference>
<comment type="caution">
    <text evidence="6">The sequence shown here is derived from an EMBL/GenBank/DDBJ whole genome shotgun (WGS) entry which is preliminary data.</text>
</comment>
<dbReference type="InterPro" id="IPR003256">
    <property type="entry name" value="Ribosomal_uL24"/>
</dbReference>
<protein>
    <recommendedName>
        <fullName evidence="5">KOW domain-containing protein</fullName>
    </recommendedName>
</protein>
<evidence type="ECO:0000259" key="5">
    <source>
        <dbReference type="SMART" id="SM00739"/>
    </source>
</evidence>
<dbReference type="PANTHER" id="PTHR12903">
    <property type="entry name" value="MITOCHONDRIAL RIBOSOMAL PROTEIN L24"/>
    <property type="match status" value="1"/>
</dbReference>
<dbReference type="GO" id="GO:0005840">
    <property type="term" value="C:ribosome"/>
    <property type="evidence" value="ECO:0007669"/>
    <property type="project" value="UniProtKB-KW"/>
</dbReference>
<dbReference type="CDD" id="cd06089">
    <property type="entry name" value="KOW_RPL26"/>
    <property type="match status" value="1"/>
</dbReference>
<dbReference type="InterPro" id="IPR014722">
    <property type="entry name" value="Rib_uL2_dom2"/>
</dbReference>
<dbReference type="AlphaFoldDB" id="A0A9W8DP57"/>
<comment type="similarity">
    <text evidence="1 4">Belongs to the universal ribosomal protein uL24 family.</text>
</comment>
<dbReference type="Pfam" id="PF00467">
    <property type="entry name" value="KOW"/>
    <property type="match status" value="1"/>
</dbReference>
<dbReference type="PROSITE" id="PS01108">
    <property type="entry name" value="RIBOSOMAL_L24"/>
    <property type="match status" value="1"/>
</dbReference>
<dbReference type="GO" id="GO:0003735">
    <property type="term" value="F:structural constituent of ribosome"/>
    <property type="evidence" value="ECO:0007669"/>
    <property type="project" value="InterPro"/>
</dbReference>
<dbReference type="OrthoDB" id="359154at2759"/>
<dbReference type="Pfam" id="PF17136">
    <property type="entry name" value="ribosomal_L24"/>
    <property type="match status" value="1"/>
</dbReference>
<dbReference type="InterPro" id="IPR057264">
    <property type="entry name" value="Ribosomal_uL24_C"/>
</dbReference>
<evidence type="ECO:0000256" key="2">
    <source>
        <dbReference type="ARBA" id="ARBA00022980"/>
    </source>
</evidence>
<dbReference type="InterPro" id="IPR008991">
    <property type="entry name" value="Translation_prot_SH3-like_sf"/>
</dbReference>
<organism evidence="6 7">
    <name type="scientific">Mycoemilia scoparia</name>
    <dbReference type="NCBI Taxonomy" id="417184"/>
    <lineage>
        <taxon>Eukaryota</taxon>
        <taxon>Fungi</taxon>
        <taxon>Fungi incertae sedis</taxon>
        <taxon>Zoopagomycota</taxon>
        <taxon>Kickxellomycotina</taxon>
        <taxon>Kickxellomycetes</taxon>
        <taxon>Kickxellales</taxon>
        <taxon>Kickxellaceae</taxon>
        <taxon>Mycoemilia</taxon>
    </lineage>
</organism>